<evidence type="ECO:0000256" key="2">
    <source>
        <dbReference type="SAM" id="SignalP"/>
    </source>
</evidence>
<sequence length="95" mass="10010">MPKMRKFLIFTALAAVPLFGVAACSEETQQNAATTAERAAADTRDNAEVVEDTLREGAIVASDKVAEGAADLRGELVEDEQTDPNQGDGKLDGTD</sequence>
<evidence type="ECO:0000313" key="3">
    <source>
        <dbReference type="EMBL" id="GGD71980.1"/>
    </source>
</evidence>
<dbReference type="Proteomes" id="UP000612349">
    <property type="component" value="Unassembled WGS sequence"/>
</dbReference>
<dbReference type="PROSITE" id="PS51257">
    <property type="entry name" value="PROKAR_LIPOPROTEIN"/>
    <property type="match status" value="1"/>
</dbReference>
<keyword evidence="2" id="KW-0732">Signal</keyword>
<proteinExistence type="predicted"/>
<evidence type="ECO:0000256" key="1">
    <source>
        <dbReference type="SAM" id="MobiDB-lite"/>
    </source>
</evidence>
<name>A0A916Z1D0_9SPHN</name>
<feature type="region of interest" description="Disordered" evidence="1">
    <location>
        <begin position="73"/>
        <end position="95"/>
    </location>
</feature>
<reference evidence="3" key="2">
    <citation type="submission" date="2020-09" db="EMBL/GenBank/DDBJ databases">
        <authorList>
            <person name="Sun Q."/>
            <person name="Zhou Y."/>
        </authorList>
    </citation>
    <scope>NUCLEOTIDE SEQUENCE</scope>
    <source>
        <strain evidence="3">CGMCC 1.15360</strain>
    </source>
</reference>
<gene>
    <name evidence="3" type="ORF">GCM10010990_21790</name>
</gene>
<feature type="signal peptide" evidence="2">
    <location>
        <begin position="1"/>
        <end position="22"/>
    </location>
</feature>
<dbReference type="AlphaFoldDB" id="A0A916Z1D0"/>
<keyword evidence="4" id="KW-1185">Reference proteome</keyword>
<dbReference type="EMBL" id="BMIP01000004">
    <property type="protein sequence ID" value="GGD71980.1"/>
    <property type="molecule type" value="Genomic_DNA"/>
</dbReference>
<comment type="caution">
    <text evidence="3">The sequence shown here is derived from an EMBL/GenBank/DDBJ whole genome shotgun (WGS) entry which is preliminary data.</text>
</comment>
<reference evidence="3" key="1">
    <citation type="journal article" date="2014" name="Int. J. Syst. Evol. Microbiol.">
        <title>Complete genome sequence of Corynebacterium casei LMG S-19264T (=DSM 44701T), isolated from a smear-ripened cheese.</title>
        <authorList>
            <consortium name="US DOE Joint Genome Institute (JGI-PGF)"/>
            <person name="Walter F."/>
            <person name="Albersmeier A."/>
            <person name="Kalinowski J."/>
            <person name="Ruckert C."/>
        </authorList>
    </citation>
    <scope>NUCLEOTIDE SEQUENCE</scope>
    <source>
        <strain evidence="3">CGMCC 1.15360</strain>
    </source>
</reference>
<protein>
    <submittedName>
        <fullName evidence="3">Uncharacterized protein</fullName>
    </submittedName>
</protein>
<accession>A0A916Z1D0</accession>
<feature type="chain" id="PRO_5037617243" evidence="2">
    <location>
        <begin position="23"/>
        <end position="95"/>
    </location>
</feature>
<evidence type="ECO:0000313" key="4">
    <source>
        <dbReference type="Proteomes" id="UP000612349"/>
    </source>
</evidence>
<organism evidence="3 4">
    <name type="scientific">Croceicoccus mobilis</name>
    <dbReference type="NCBI Taxonomy" id="1703339"/>
    <lineage>
        <taxon>Bacteria</taxon>
        <taxon>Pseudomonadati</taxon>
        <taxon>Pseudomonadota</taxon>
        <taxon>Alphaproteobacteria</taxon>
        <taxon>Sphingomonadales</taxon>
        <taxon>Erythrobacteraceae</taxon>
        <taxon>Croceicoccus</taxon>
    </lineage>
</organism>